<feature type="compositionally biased region" description="Polar residues" evidence="1">
    <location>
        <begin position="28"/>
        <end position="37"/>
    </location>
</feature>
<accession>A0A9J6P7G1</accession>
<evidence type="ECO:0000256" key="1">
    <source>
        <dbReference type="SAM" id="MobiDB-lite"/>
    </source>
</evidence>
<dbReference type="EMBL" id="JAGSOJ010000004">
    <property type="protein sequence ID" value="MCM1991448.1"/>
    <property type="molecule type" value="Genomic_DNA"/>
</dbReference>
<evidence type="ECO:0000313" key="4">
    <source>
        <dbReference type="Proteomes" id="UP001056429"/>
    </source>
</evidence>
<reference evidence="3" key="2">
    <citation type="submission" date="2021-04" db="EMBL/GenBank/DDBJ databases">
        <authorList>
            <person name="Dong X."/>
        </authorList>
    </citation>
    <scope>NUCLEOTIDE SEQUENCE</scope>
    <source>
        <strain evidence="3">ZWT</strain>
    </source>
</reference>
<name>A0A9J6P7G1_9CLOT</name>
<reference evidence="3" key="1">
    <citation type="journal article" date="2021" name="mSystems">
        <title>Bacteria and Archaea Synergistically Convert Glycine Betaine to Biogenic Methane in the Formosa Cold Seep of the South China Sea.</title>
        <authorList>
            <person name="Li L."/>
            <person name="Zhang W."/>
            <person name="Zhang S."/>
            <person name="Song L."/>
            <person name="Sun Q."/>
            <person name="Zhang H."/>
            <person name="Xiang H."/>
            <person name="Dong X."/>
        </authorList>
    </citation>
    <scope>NUCLEOTIDE SEQUENCE</scope>
    <source>
        <strain evidence="3">ZWT</strain>
    </source>
</reference>
<keyword evidence="2" id="KW-0732">Signal</keyword>
<organism evidence="3 4">
    <name type="scientific">Oceanirhabdus seepicola</name>
    <dbReference type="NCBI Taxonomy" id="2828781"/>
    <lineage>
        <taxon>Bacteria</taxon>
        <taxon>Bacillati</taxon>
        <taxon>Bacillota</taxon>
        <taxon>Clostridia</taxon>
        <taxon>Eubacteriales</taxon>
        <taxon>Clostridiaceae</taxon>
        <taxon>Oceanirhabdus</taxon>
    </lineage>
</organism>
<dbReference type="AlphaFoldDB" id="A0A9J6P7G1"/>
<dbReference type="Proteomes" id="UP001056429">
    <property type="component" value="Unassembled WGS sequence"/>
</dbReference>
<feature type="compositionally biased region" description="Basic and acidic residues" evidence="1">
    <location>
        <begin position="41"/>
        <end position="52"/>
    </location>
</feature>
<proteinExistence type="predicted"/>
<evidence type="ECO:0008006" key="5">
    <source>
        <dbReference type="Google" id="ProtNLM"/>
    </source>
</evidence>
<evidence type="ECO:0000313" key="3">
    <source>
        <dbReference type="EMBL" id="MCM1991448.1"/>
    </source>
</evidence>
<sequence length="240" mass="26409">MKTKAMIAAVLLGTGIVLSGCGSNEATANNGQNQKQVQNDKSNKEAAENEKKSDLNYTLSGEVLENEDRNIKVSYPQIKDFPGELSKDYLNQSLIKNAQVYLDNEAYSDVEIDYEITRMDENILSVVFKGTAKIDGVGEVTVQNSVSLDITSTNEIAYSNLVNDAETETKVREILNQKAIDNGIEGGLEAEGIRVYFNGDDVVFYYMPLDDSAKEFIELSVPQSELEGIINTEFGEHPAS</sequence>
<feature type="region of interest" description="Disordered" evidence="1">
    <location>
        <begin position="28"/>
        <end position="52"/>
    </location>
</feature>
<feature type="chain" id="PRO_5039907740" description="DUF3298 domain-containing protein" evidence="2">
    <location>
        <begin position="29"/>
        <end position="240"/>
    </location>
</feature>
<dbReference type="PROSITE" id="PS51257">
    <property type="entry name" value="PROKAR_LIPOPROTEIN"/>
    <property type="match status" value="1"/>
</dbReference>
<dbReference type="RefSeq" id="WP_250860569.1">
    <property type="nucleotide sequence ID" value="NZ_JAGSOJ010000004.1"/>
</dbReference>
<protein>
    <recommendedName>
        <fullName evidence="5">DUF3298 domain-containing protein</fullName>
    </recommendedName>
</protein>
<gene>
    <name evidence="3" type="ORF">KDK92_17070</name>
</gene>
<comment type="caution">
    <text evidence="3">The sequence shown here is derived from an EMBL/GenBank/DDBJ whole genome shotgun (WGS) entry which is preliminary data.</text>
</comment>
<keyword evidence="4" id="KW-1185">Reference proteome</keyword>
<feature type="signal peptide" evidence="2">
    <location>
        <begin position="1"/>
        <end position="28"/>
    </location>
</feature>
<evidence type="ECO:0000256" key="2">
    <source>
        <dbReference type="SAM" id="SignalP"/>
    </source>
</evidence>